<feature type="signal peptide" evidence="1">
    <location>
        <begin position="1"/>
        <end position="22"/>
    </location>
</feature>
<dbReference type="GeneID" id="85402779"/>
<name>A0ABQ9RNZ2_9PEZI</name>
<keyword evidence="1" id="KW-0732">Signal</keyword>
<dbReference type="RefSeq" id="XP_060387174.1">
    <property type="nucleotide sequence ID" value="XM_060518541.1"/>
</dbReference>
<accession>A0ABQ9RNZ2</accession>
<proteinExistence type="predicted"/>
<sequence>VGPTVPLSRCILHLFLSTYILQAPGTLPRRPGPPSAREGPQPRWLAANLPVYPCLSRCPRPGLARLMPTISSVIPYLTGLRNVLRNLLPSFAGSGLGTMGALAAGLFSTLGPAGTHGRIGHP</sequence>
<feature type="chain" id="PRO_5046694451" evidence="1">
    <location>
        <begin position="23"/>
        <end position="122"/>
    </location>
</feature>
<dbReference type="Proteomes" id="UP001227543">
    <property type="component" value="Unassembled WGS sequence"/>
</dbReference>
<protein>
    <submittedName>
        <fullName evidence="2">Uncharacterized protein</fullName>
    </submittedName>
</protein>
<comment type="caution">
    <text evidence="2">The sequence shown here is derived from an EMBL/GenBank/DDBJ whole genome shotgun (WGS) entry which is preliminary data.</text>
</comment>
<evidence type="ECO:0000313" key="2">
    <source>
        <dbReference type="EMBL" id="KAK1508717.1"/>
    </source>
</evidence>
<feature type="non-terminal residue" evidence="2">
    <location>
        <position position="1"/>
    </location>
</feature>
<reference evidence="2 3" key="1">
    <citation type="submission" date="2016-10" db="EMBL/GenBank/DDBJ databases">
        <title>The genome sequence of Colletotrichum fioriniae PJ7.</title>
        <authorList>
            <person name="Baroncelli R."/>
        </authorList>
    </citation>
    <scope>NUCLEOTIDE SEQUENCE [LARGE SCALE GENOMIC DNA]</scope>
    <source>
        <strain evidence="2 3">Tom-12</strain>
    </source>
</reference>
<evidence type="ECO:0000256" key="1">
    <source>
        <dbReference type="SAM" id="SignalP"/>
    </source>
</evidence>
<dbReference type="EMBL" id="MLFU01000005">
    <property type="protein sequence ID" value="KAK1508717.1"/>
    <property type="molecule type" value="Genomic_DNA"/>
</dbReference>
<keyword evidence="3" id="KW-1185">Reference proteome</keyword>
<gene>
    <name evidence="2" type="ORF">CTAM01_02503</name>
</gene>
<organism evidence="2 3">
    <name type="scientific">Colletotrichum tamarilloi</name>
    <dbReference type="NCBI Taxonomy" id="1209934"/>
    <lineage>
        <taxon>Eukaryota</taxon>
        <taxon>Fungi</taxon>
        <taxon>Dikarya</taxon>
        <taxon>Ascomycota</taxon>
        <taxon>Pezizomycotina</taxon>
        <taxon>Sordariomycetes</taxon>
        <taxon>Hypocreomycetidae</taxon>
        <taxon>Glomerellales</taxon>
        <taxon>Glomerellaceae</taxon>
        <taxon>Colletotrichum</taxon>
        <taxon>Colletotrichum acutatum species complex</taxon>
    </lineage>
</organism>
<evidence type="ECO:0000313" key="3">
    <source>
        <dbReference type="Proteomes" id="UP001227543"/>
    </source>
</evidence>